<evidence type="ECO:0000259" key="9">
    <source>
        <dbReference type="PROSITE" id="PS50146"/>
    </source>
</evidence>
<keyword evidence="11" id="KW-1185">Reference proteome</keyword>
<keyword evidence="10" id="KW-0808">Transferase</keyword>
<dbReference type="InterPro" id="IPR016064">
    <property type="entry name" value="NAD/diacylglycerol_kinase_sf"/>
</dbReference>
<dbReference type="GO" id="GO:0005524">
    <property type="term" value="F:ATP binding"/>
    <property type="evidence" value="ECO:0007669"/>
    <property type="project" value="InterPro"/>
</dbReference>
<dbReference type="GO" id="GO:0008654">
    <property type="term" value="P:phospholipid biosynthetic process"/>
    <property type="evidence" value="ECO:0007669"/>
    <property type="project" value="UniProtKB-KW"/>
</dbReference>
<evidence type="ECO:0000256" key="6">
    <source>
        <dbReference type="ARBA" id="ARBA00023098"/>
    </source>
</evidence>
<proteinExistence type="inferred from homology"/>
<dbReference type="Gene3D" id="3.40.50.10330">
    <property type="entry name" value="Probable inorganic polyphosphate/atp-NAD kinase, domain 1"/>
    <property type="match status" value="1"/>
</dbReference>
<feature type="domain" description="DAGKc" evidence="9">
    <location>
        <begin position="1"/>
        <end position="130"/>
    </location>
</feature>
<dbReference type="PANTHER" id="PTHR12358">
    <property type="entry name" value="SPHINGOSINE KINASE"/>
    <property type="match status" value="1"/>
</dbReference>
<dbReference type="RefSeq" id="WP_312031308.1">
    <property type="nucleotide sequence ID" value="NZ_CP051151.1"/>
</dbReference>
<keyword evidence="5" id="KW-0460">Magnesium</keyword>
<keyword evidence="3" id="KW-0444">Lipid biosynthesis</keyword>
<dbReference type="EMBL" id="CP051151">
    <property type="protein sequence ID" value="QLY40470.1"/>
    <property type="molecule type" value="Genomic_DNA"/>
</dbReference>
<keyword evidence="10" id="KW-0418">Kinase</keyword>
<dbReference type="AlphaFoldDB" id="A0A7L6N2H9"/>
<dbReference type="PANTHER" id="PTHR12358:SF106">
    <property type="entry name" value="LIPID KINASE YEGS"/>
    <property type="match status" value="1"/>
</dbReference>
<evidence type="ECO:0000256" key="7">
    <source>
        <dbReference type="ARBA" id="ARBA00023209"/>
    </source>
</evidence>
<comment type="cofactor">
    <cofactor evidence="1">
        <name>Mg(2+)</name>
        <dbReference type="ChEBI" id="CHEBI:18420"/>
    </cofactor>
</comment>
<evidence type="ECO:0000256" key="2">
    <source>
        <dbReference type="ARBA" id="ARBA00005983"/>
    </source>
</evidence>
<dbReference type="InterPro" id="IPR005218">
    <property type="entry name" value="Diacylglycerol/lipid_kinase"/>
</dbReference>
<protein>
    <submittedName>
        <fullName evidence="10">Diacylglycerol kinase family lipid kinase</fullName>
    </submittedName>
</protein>
<comment type="similarity">
    <text evidence="2">Belongs to the diacylglycerol/lipid kinase family.</text>
</comment>
<dbReference type="InterPro" id="IPR017438">
    <property type="entry name" value="ATP-NAD_kinase_N"/>
</dbReference>
<dbReference type="SUPFAM" id="SSF111331">
    <property type="entry name" value="NAD kinase/diacylglycerol kinase-like"/>
    <property type="match status" value="1"/>
</dbReference>
<name>A0A7L6N2H9_9MOLU</name>
<keyword evidence="6" id="KW-0443">Lipid metabolism</keyword>
<gene>
    <name evidence="10" type="ORF">HF295_06245</name>
</gene>
<dbReference type="GO" id="GO:0004143">
    <property type="term" value="F:ATP-dependent diacylglycerol kinase activity"/>
    <property type="evidence" value="ECO:0007669"/>
    <property type="project" value="TreeGrafter"/>
</dbReference>
<evidence type="ECO:0000256" key="3">
    <source>
        <dbReference type="ARBA" id="ARBA00022516"/>
    </source>
</evidence>
<dbReference type="InterPro" id="IPR001206">
    <property type="entry name" value="Diacylglycerol_kinase_cat_dom"/>
</dbReference>
<evidence type="ECO:0000256" key="1">
    <source>
        <dbReference type="ARBA" id="ARBA00001946"/>
    </source>
</evidence>
<evidence type="ECO:0000313" key="10">
    <source>
        <dbReference type="EMBL" id="QLY40470.1"/>
    </source>
</evidence>
<evidence type="ECO:0000313" key="11">
    <source>
        <dbReference type="Proteomes" id="UP000512167"/>
    </source>
</evidence>
<sequence>MKAILIYNPMSGKQRFELFLPYIEEKIKSKYETLHIRKTNHPAHAEEIAKEACEGNYDLLIISGGDGTFNECVNGLMSYEKRPKIGYIPSGTTCDIGMSLGITKKIDKALNIILNEESVKMDVVRTNDRYSCYVTGTGAFIDISYVTDSKLKKRIGHLAYMIKAAQEFFSIPKMRMTVYHDEGKVSGVYSLMLIINSKRVAGMNMVYKPELDDGKVNVVMFRSFYPLNPLLYVIYFLFPFWSTPLIDKFTTSKLEVRTNSNESWNIDGEYGGEGNKLVKVHKQAIEIYVPKKVKKRYFLNQ</sequence>
<dbReference type="KEGG" id="tbk:HF295_06245"/>
<evidence type="ECO:0000256" key="8">
    <source>
        <dbReference type="ARBA" id="ARBA00023264"/>
    </source>
</evidence>
<dbReference type="Pfam" id="PF00781">
    <property type="entry name" value="DAGK_cat"/>
    <property type="match status" value="1"/>
</dbReference>
<organism evidence="10 11">
    <name type="scientific">Hujiaoplasma nucleasis</name>
    <dbReference type="NCBI Taxonomy" id="2725268"/>
    <lineage>
        <taxon>Bacteria</taxon>
        <taxon>Bacillati</taxon>
        <taxon>Mycoplasmatota</taxon>
        <taxon>Mollicutes</taxon>
        <taxon>Candidatus Izemoplasmatales</taxon>
        <taxon>Hujiaoplasmataceae</taxon>
        <taxon>Hujiaoplasma</taxon>
    </lineage>
</organism>
<evidence type="ECO:0000256" key="4">
    <source>
        <dbReference type="ARBA" id="ARBA00022723"/>
    </source>
</evidence>
<dbReference type="GO" id="GO:0046872">
    <property type="term" value="F:metal ion binding"/>
    <property type="evidence" value="ECO:0007669"/>
    <property type="project" value="UniProtKB-KW"/>
</dbReference>
<reference evidence="10 11" key="1">
    <citation type="submission" date="2020-04" db="EMBL/GenBank/DDBJ databases">
        <authorList>
            <person name="Zheng R.K."/>
            <person name="Sun C.M."/>
        </authorList>
    </citation>
    <scope>NUCLEOTIDE SEQUENCE [LARGE SCALE GENOMIC DNA]</scope>
    <source>
        <strain evidence="11">zrk29</strain>
    </source>
</reference>
<dbReference type="Gene3D" id="2.60.200.40">
    <property type="match status" value="1"/>
</dbReference>
<keyword evidence="4" id="KW-0479">Metal-binding</keyword>
<dbReference type="InterPro" id="IPR050187">
    <property type="entry name" value="Lipid_Phosphate_FormReg"/>
</dbReference>
<dbReference type="GO" id="GO:0005886">
    <property type="term" value="C:plasma membrane"/>
    <property type="evidence" value="ECO:0007669"/>
    <property type="project" value="TreeGrafter"/>
</dbReference>
<dbReference type="NCBIfam" id="TIGR00147">
    <property type="entry name" value="YegS/Rv2252/BmrU family lipid kinase"/>
    <property type="match status" value="1"/>
</dbReference>
<dbReference type="Proteomes" id="UP000512167">
    <property type="component" value="Chromosome"/>
</dbReference>
<evidence type="ECO:0000256" key="5">
    <source>
        <dbReference type="ARBA" id="ARBA00022842"/>
    </source>
</evidence>
<keyword evidence="7" id="KW-0594">Phospholipid biosynthesis</keyword>
<dbReference type="SMART" id="SM00046">
    <property type="entry name" value="DAGKc"/>
    <property type="match status" value="1"/>
</dbReference>
<dbReference type="PROSITE" id="PS50146">
    <property type="entry name" value="DAGK"/>
    <property type="match status" value="1"/>
</dbReference>
<accession>A0A7L6N2H9</accession>
<keyword evidence="8" id="KW-1208">Phospholipid metabolism</keyword>